<dbReference type="SUPFAM" id="SSF53807">
    <property type="entry name" value="Helical backbone' metal receptor"/>
    <property type="match status" value="2"/>
</dbReference>
<organism evidence="3 4">
    <name type="scientific">Oceanobacillus arenosus</name>
    <dbReference type="NCBI Taxonomy" id="1229153"/>
    <lineage>
        <taxon>Bacteria</taxon>
        <taxon>Bacillati</taxon>
        <taxon>Bacillota</taxon>
        <taxon>Bacilli</taxon>
        <taxon>Bacillales</taxon>
        <taxon>Bacillaceae</taxon>
        <taxon>Oceanobacillus</taxon>
    </lineage>
</organism>
<dbReference type="InterPro" id="IPR006127">
    <property type="entry name" value="ZnuA-like"/>
</dbReference>
<evidence type="ECO:0000256" key="2">
    <source>
        <dbReference type="SAM" id="MobiDB-lite"/>
    </source>
</evidence>
<feature type="compositionally biased region" description="Basic and acidic residues" evidence="2">
    <location>
        <begin position="236"/>
        <end position="247"/>
    </location>
</feature>
<dbReference type="Gene3D" id="3.40.50.1980">
    <property type="entry name" value="Nitrogenase molybdenum iron protein domain"/>
    <property type="match status" value="3"/>
</dbReference>
<evidence type="ECO:0000313" key="4">
    <source>
        <dbReference type="Proteomes" id="UP000257143"/>
    </source>
</evidence>
<sequence length="517" mass="57596">MIGCATANEGSSSADDSKQKVYTTIYPFQYAVERIAGDTVDVETVFPPGADAHTYEPTSKDMTAVADSDLFIYLGAGMEGFAESMANSLANQPVKLLEIGKHEELFSSDGNHEDEEHEHGEESSDLGGTIEIEGLSDHYHSGDVVELTAIYNESGEEAHWHWYTLTSGEEEWVTVPDQETNHFEGEAIGEQQIKAALLGDDHQVIAESEAVIIEVNDHEGEAHEHEESSHEDENDVHDHGEETHNHGNEVQGTIDISGLAAHYHTGDTVRLTAGFSEDGDYDHWHWYTLEPGEKEWAPVEGQETNEYEGEATKDGLQVKVALFGDDEQVVAESEAVTLPVVDHGDHDPHIWLDPVRMIEVSQIIKDELIALNPDEEATYNNNFEELKAELTALDEKFTEVLADKKNMHIIVPHAAYGYWNGRYGIEQIAINGLSSSDEPSQRDLTEVIDKAAEYDLDYILYEQNSSNRLSEVIQKEIGAEALTVHNLEVLTDADVKNNEDYISLMEYNLEILDKVTK</sequence>
<comment type="caution">
    <text evidence="3">The sequence shown here is derived from an EMBL/GenBank/DDBJ whole genome shotgun (WGS) entry which is preliminary data.</text>
</comment>
<keyword evidence="4" id="KW-1185">Reference proteome</keyword>
<feature type="region of interest" description="Disordered" evidence="2">
    <location>
        <begin position="219"/>
        <end position="249"/>
    </location>
</feature>
<name>A0A3D8PQU0_9BACI</name>
<dbReference type="PANTHER" id="PTHR42953:SF8">
    <property type="entry name" value="ZINT DOMAIN-CONTAINING PROTEIN"/>
    <property type="match status" value="1"/>
</dbReference>
<dbReference type="Proteomes" id="UP000257143">
    <property type="component" value="Unassembled WGS sequence"/>
</dbReference>
<accession>A0A3D8PQU0</accession>
<evidence type="ECO:0000256" key="1">
    <source>
        <dbReference type="SAM" id="Coils"/>
    </source>
</evidence>
<reference evidence="4" key="1">
    <citation type="submission" date="2017-11" db="EMBL/GenBank/DDBJ databases">
        <authorList>
            <person name="Zhu W."/>
        </authorList>
    </citation>
    <scope>NUCLEOTIDE SEQUENCE [LARGE SCALE GENOMIC DNA]</scope>
    <source>
        <strain evidence="4">CAU 1183</strain>
    </source>
</reference>
<dbReference type="GO" id="GO:0046872">
    <property type="term" value="F:metal ion binding"/>
    <property type="evidence" value="ECO:0007669"/>
    <property type="project" value="InterPro"/>
</dbReference>
<gene>
    <name evidence="3" type="ORF">CWR48_13105</name>
</gene>
<feature type="region of interest" description="Disordered" evidence="2">
    <location>
        <begin position="107"/>
        <end position="127"/>
    </location>
</feature>
<dbReference type="AlphaFoldDB" id="A0A3D8PQU0"/>
<keyword evidence="1" id="KW-0175">Coiled coil</keyword>
<evidence type="ECO:0000313" key="3">
    <source>
        <dbReference type="EMBL" id="RDW17661.1"/>
    </source>
</evidence>
<proteinExistence type="predicted"/>
<dbReference type="EMBL" id="PIOC01000018">
    <property type="protein sequence ID" value="RDW17661.1"/>
    <property type="molecule type" value="Genomic_DNA"/>
</dbReference>
<feature type="coiled-coil region" evidence="1">
    <location>
        <begin position="376"/>
        <end position="403"/>
    </location>
</feature>
<protein>
    <submittedName>
        <fullName evidence="3">Mn2+/Zn2+ ABC transporter substrate-binding protein</fullName>
    </submittedName>
</protein>
<feature type="compositionally biased region" description="Basic and acidic residues" evidence="2">
    <location>
        <begin position="219"/>
        <end position="228"/>
    </location>
</feature>
<dbReference type="Pfam" id="PF01297">
    <property type="entry name" value="ZnuA"/>
    <property type="match status" value="2"/>
</dbReference>
<dbReference type="GO" id="GO:0030001">
    <property type="term" value="P:metal ion transport"/>
    <property type="evidence" value="ECO:0007669"/>
    <property type="project" value="InterPro"/>
</dbReference>
<dbReference type="PANTHER" id="PTHR42953">
    <property type="entry name" value="HIGH-AFFINITY ZINC UPTAKE SYSTEM PROTEIN ZNUA-RELATED"/>
    <property type="match status" value="1"/>
</dbReference>
<dbReference type="InterPro" id="IPR050492">
    <property type="entry name" value="Bact_metal-bind_prot9"/>
</dbReference>